<evidence type="ECO:0000256" key="5">
    <source>
        <dbReference type="ARBA" id="ARBA00023004"/>
    </source>
</evidence>
<dbReference type="SFLD" id="SFLDG01067">
    <property type="entry name" value="SPASM/twitch_domain_containing"/>
    <property type="match status" value="1"/>
</dbReference>
<dbReference type="Gene3D" id="3.20.20.70">
    <property type="entry name" value="Aldolase class I"/>
    <property type="match status" value="2"/>
</dbReference>
<dbReference type="InterPro" id="IPR023885">
    <property type="entry name" value="4Fe4S-binding_SPASM_dom"/>
</dbReference>
<dbReference type="InterPro" id="IPR013785">
    <property type="entry name" value="Aldolase_TIM"/>
</dbReference>
<gene>
    <name evidence="8" type="primary">ydeM</name>
    <name evidence="8" type="ORF">LuPra_06039</name>
</gene>
<dbReference type="PANTHER" id="PTHR43787:SF3">
    <property type="entry name" value="ARYLSULFATASE REGULATORY PROTEIN"/>
    <property type="match status" value="1"/>
</dbReference>
<evidence type="ECO:0000256" key="1">
    <source>
        <dbReference type="ARBA" id="ARBA00001966"/>
    </source>
</evidence>
<accession>A0A143PVH7</accession>
<dbReference type="GO" id="GO:0046872">
    <property type="term" value="F:metal ion binding"/>
    <property type="evidence" value="ECO:0007669"/>
    <property type="project" value="UniProtKB-KW"/>
</dbReference>
<organism evidence="8 9">
    <name type="scientific">Luteitalea pratensis</name>
    <dbReference type="NCBI Taxonomy" id="1855912"/>
    <lineage>
        <taxon>Bacteria</taxon>
        <taxon>Pseudomonadati</taxon>
        <taxon>Acidobacteriota</taxon>
        <taxon>Vicinamibacteria</taxon>
        <taxon>Vicinamibacterales</taxon>
        <taxon>Vicinamibacteraceae</taxon>
        <taxon>Luteitalea</taxon>
    </lineage>
</organism>
<keyword evidence="4" id="KW-0479">Metal-binding</keyword>
<dbReference type="GO" id="GO:0003824">
    <property type="term" value="F:catalytic activity"/>
    <property type="evidence" value="ECO:0007669"/>
    <property type="project" value="InterPro"/>
</dbReference>
<dbReference type="PROSITE" id="PS51918">
    <property type="entry name" value="RADICAL_SAM"/>
    <property type="match status" value="1"/>
</dbReference>
<dbReference type="OrthoDB" id="9808591at2"/>
<evidence type="ECO:0000313" key="9">
    <source>
        <dbReference type="Proteomes" id="UP000076079"/>
    </source>
</evidence>
<keyword evidence="6" id="KW-0411">Iron-sulfur</keyword>
<protein>
    <submittedName>
        <fullName evidence="8">Anaerobic sulfatase-maturating enzyme</fullName>
    </submittedName>
</protein>
<dbReference type="GO" id="GO:0051539">
    <property type="term" value="F:4 iron, 4 sulfur cluster binding"/>
    <property type="evidence" value="ECO:0007669"/>
    <property type="project" value="UniProtKB-KW"/>
</dbReference>
<keyword evidence="5" id="KW-0408">Iron</keyword>
<dbReference type="Proteomes" id="UP000076079">
    <property type="component" value="Chromosome"/>
</dbReference>
<evidence type="ECO:0000256" key="3">
    <source>
        <dbReference type="ARBA" id="ARBA00022691"/>
    </source>
</evidence>
<dbReference type="PANTHER" id="PTHR43787">
    <property type="entry name" value="FEMO COFACTOR BIOSYNTHESIS PROTEIN NIFB-RELATED"/>
    <property type="match status" value="1"/>
</dbReference>
<evidence type="ECO:0000256" key="6">
    <source>
        <dbReference type="ARBA" id="ARBA00023014"/>
    </source>
</evidence>
<reference evidence="8 9" key="1">
    <citation type="journal article" date="2016" name="Genome Announc.">
        <title>First Complete Genome Sequence of a Subdivision 6 Acidobacterium Strain.</title>
        <authorList>
            <person name="Huang S."/>
            <person name="Vieira S."/>
            <person name="Bunk B."/>
            <person name="Riedel T."/>
            <person name="Sproer C."/>
            <person name="Overmann J."/>
        </authorList>
    </citation>
    <scope>NUCLEOTIDE SEQUENCE [LARGE SCALE GENOMIC DNA]</scope>
    <source>
        <strain evidence="9">DSM 100886 HEG_-6_39</strain>
    </source>
</reference>
<sequence length="482" mass="51376">MRASRFTVSVPLPDTGEHFLFNSLTDAQIVVSDDVVQLIGRVDRDEAAHLDPAAREAVSELTALGFIVDSRDAEDRALETFFTDLRDDASHLRVTLLTTLQCNFACDYCIQGDHEAHATPAARMSLEQAAQVGDWMEQRLDALGPPRFTLTFFGGEPLLNLPVVYALAERMWDACRSRGVAMNISIITNGLLLTEAVVDRLLPYGLTGVKITLDGDRATHDRLRPLRGGQGTFDRILANMRVVAPKVRLSIGGNFDVESAASYPELLALLRNEPFADRIAKIAFKPIIRGPNTGRAGAGTVVRSTADGGRVIPLMAVDSRQVALGGTCMTAAGSGAGSGTPCDTCGLADERMSWLRAETRASGFATLDGLHMGPCELHRRHSYTVGPEGSLYPCPGFTGEPGQRIGHVVPALDPAHHAVRDRFEAHAPWRACGDCALVPVCGGGCSVAAHNEQGDLNAPSCHRPGMLVALGEIASAAASVPA</sequence>
<dbReference type="AlphaFoldDB" id="A0A143PVH7"/>
<proteinExistence type="predicted"/>
<reference evidence="9" key="2">
    <citation type="submission" date="2016-04" db="EMBL/GenBank/DDBJ databases">
        <title>First Complete Genome Sequence of a Subdivision 6 Acidobacterium.</title>
        <authorList>
            <person name="Huang S."/>
            <person name="Vieira S."/>
            <person name="Bunk B."/>
            <person name="Riedel T."/>
            <person name="Sproeer C."/>
            <person name="Overmann J."/>
        </authorList>
    </citation>
    <scope>NUCLEOTIDE SEQUENCE [LARGE SCALE GENOMIC DNA]</scope>
    <source>
        <strain evidence="9">DSM 100886 HEG_-6_39</strain>
    </source>
</reference>
<name>A0A143PVH7_LUTPR</name>
<keyword evidence="9" id="KW-1185">Reference proteome</keyword>
<evidence type="ECO:0000256" key="2">
    <source>
        <dbReference type="ARBA" id="ARBA00022485"/>
    </source>
</evidence>
<dbReference type="SFLD" id="SFLDS00029">
    <property type="entry name" value="Radical_SAM"/>
    <property type="match status" value="1"/>
</dbReference>
<dbReference type="RefSeq" id="WP_110174187.1">
    <property type="nucleotide sequence ID" value="NZ_CP015136.1"/>
</dbReference>
<comment type="cofactor">
    <cofactor evidence="1">
        <name>[4Fe-4S] cluster</name>
        <dbReference type="ChEBI" id="CHEBI:49883"/>
    </cofactor>
</comment>
<dbReference type="NCBIfam" id="TIGR04085">
    <property type="entry name" value="rSAM_more_4Fe4S"/>
    <property type="match status" value="1"/>
</dbReference>
<dbReference type="SUPFAM" id="SSF102114">
    <property type="entry name" value="Radical SAM enzymes"/>
    <property type="match status" value="2"/>
</dbReference>
<feature type="domain" description="Radical SAM core" evidence="7">
    <location>
        <begin position="88"/>
        <end position="327"/>
    </location>
</feature>
<dbReference type="CDD" id="cd01335">
    <property type="entry name" value="Radical_SAM"/>
    <property type="match status" value="1"/>
</dbReference>
<dbReference type="STRING" id="1855912.LuPra_06039"/>
<dbReference type="InterPro" id="IPR058240">
    <property type="entry name" value="rSAM_sf"/>
</dbReference>
<evidence type="ECO:0000313" key="8">
    <source>
        <dbReference type="EMBL" id="AMY12757.1"/>
    </source>
</evidence>
<evidence type="ECO:0000259" key="7">
    <source>
        <dbReference type="PROSITE" id="PS51918"/>
    </source>
</evidence>
<dbReference type="Pfam" id="PF04055">
    <property type="entry name" value="Radical_SAM"/>
    <property type="match status" value="1"/>
</dbReference>
<dbReference type="InterPro" id="IPR007197">
    <property type="entry name" value="rSAM"/>
</dbReference>
<keyword evidence="3" id="KW-0949">S-adenosyl-L-methionine</keyword>
<evidence type="ECO:0000256" key="4">
    <source>
        <dbReference type="ARBA" id="ARBA00022723"/>
    </source>
</evidence>
<dbReference type="UniPathway" id="UPA00782"/>
<keyword evidence="2" id="KW-0004">4Fe-4S</keyword>
<dbReference type="KEGG" id="abac:LuPra_06039"/>
<dbReference type="EMBL" id="CP015136">
    <property type="protein sequence ID" value="AMY12757.1"/>
    <property type="molecule type" value="Genomic_DNA"/>
</dbReference>